<keyword evidence="8" id="KW-0378">Hydrolase</keyword>
<dbReference type="Pfam" id="PF00088">
    <property type="entry name" value="Trefoil"/>
    <property type="match status" value="1"/>
</dbReference>
<keyword evidence="5" id="KW-0325">Glycoprotein</keyword>
<reference evidence="11" key="1">
    <citation type="submission" date="2021-01" db="UniProtKB">
        <authorList>
            <consortium name="EnsemblMetazoa"/>
        </authorList>
    </citation>
    <scope>IDENTIFICATION</scope>
</reference>
<keyword evidence="3 9" id="KW-0472">Membrane</keyword>
<dbReference type="GeneID" id="111251269"/>
<dbReference type="GO" id="GO:0016020">
    <property type="term" value="C:membrane"/>
    <property type="evidence" value="ECO:0007669"/>
    <property type="project" value="UniProtKB-SubCell"/>
</dbReference>
<dbReference type="RefSeq" id="XP_022663422.1">
    <property type="nucleotide sequence ID" value="XM_022807687.1"/>
</dbReference>
<dbReference type="CDD" id="cd14752">
    <property type="entry name" value="GH31_N"/>
    <property type="match status" value="1"/>
</dbReference>
<evidence type="ECO:0000256" key="2">
    <source>
        <dbReference type="ARBA" id="ARBA00007806"/>
    </source>
</evidence>
<dbReference type="InterPro" id="IPR011013">
    <property type="entry name" value="Gal_mutarotase_sf_dom"/>
</dbReference>
<evidence type="ECO:0000256" key="9">
    <source>
        <dbReference type="SAM" id="Phobius"/>
    </source>
</evidence>
<dbReference type="InParanoid" id="A0A7M7K922"/>
<dbReference type="PANTHER" id="PTHR22762:SF133">
    <property type="entry name" value="P-TYPE DOMAIN-CONTAINING PROTEIN"/>
    <property type="match status" value="1"/>
</dbReference>
<evidence type="ECO:0000256" key="3">
    <source>
        <dbReference type="ARBA" id="ARBA00023136"/>
    </source>
</evidence>
<dbReference type="OrthoDB" id="6412956at2759"/>
<dbReference type="Pfam" id="PF01055">
    <property type="entry name" value="Glyco_hydro_31_2nd"/>
    <property type="match status" value="1"/>
</dbReference>
<dbReference type="Gene3D" id="2.60.40.1760">
    <property type="entry name" value="glycosyl hydrolase (family 31)"/>
    <property type="match status" value="1"/>
</dbReference>
<dbReference type="InterPro" id="IPR048395">
    <property type="entry name" value="Glyco_hydro_31_C"/>
</dbReference>
<keyword evidence="8" id="KW-0326">Glycosidase</keyword>
<dbReference type="KEGG" id="vde:111251269"/>
<dbReference type="InterPro" id="IPR025887">
    <property type="entry name" value="Glyco_hydro_31_N_dom"/>
</dbReference>
<dbReference type="EnsemblMetazoa" id="XM_022807688">
    <property type="protein sequence ID" value="XP_022663423"/>
    <property type="gene ID" value="LOC111251269"/>
</dbReference>
<evidence type="ECO:0000256" key="6">
    <source>
        <dbReference type="ARBA" id="ARBA00041343"/>
    </source>
</evidence>
<dbReference type="SUPFAM" id="SSF51011">
    <property type="entry name" value="Glycosyl hydrolase domain"/>
    <property type="match status" value="1"/>
</dbReference>
<dbReference type="InterPro" id="IPR013780">
    <property type="entry name" value="Glyco_hydro_b"/>
</dbReference>
<dbReference type="Pfam" id="PF21365">
    <property type="entry name" value="Glyco_hydro_31_3rd"/>
    <property type="match status" value="1"/>
</dbReference>
<dbReference type="EnsemblMetazoa" id="XM_022807694">
    <property type="protein sequence ID" value="XP_022663429"/>
    <property type="gene ID" value="LOC111251269"/>
</dbReference>
<dbReference type="InterPro" id="IPR017853">
    <property type="entry name" value="GH"/>
</dbReference>
<dbReference type="RefSeq" id="XP_022663426.1">
    <property type="nucleotide sequence ID" value="XM_022807691.1"/>
</dbReference>
<evidence type="ECO:0000256" key="4">
    <source>
        <dbReference type="ARBA" id="ARBA00023157"/>
    </source>
</evidence>
<dbReference type="EnsemblMetazoa" id="XM_022807689">
    <property type="protein sequence ID" value="XP_022663424"/>
    <property type="gene ID" value="LOC111251269"/>
</dbReference>
<dbReference type="RefSeq" id="XP_022663428.1">
    <property type="nucleotide sequence ID" value="XM_022807693.1"/>
</dbReference>
<dbReference type="SUPFAM" id="SSF51445">
    <property type="entry name" value="(Trans)glycosidases"/>
    <property type="match status" value="1"/>
</dbReference>
<keyword evidence="4" id="KW-1015">Disulfide bond</keyword>
<feature type="transmembrane region" description="Helical" evidence="9">
    <location>
        <begin position="55"/>
        <end position="78"/>
    </location>
</feature>
<evidence type="ECO:0000259" key="10">
    <source>
        <dbReference type="PROSITE" id="PS51448"/>
    </source>
</evidence>
<dbReference type="RefSeq" id="XP_022663430.1">
    <property type="nucleotide sequence ID" value="XM_022807695.1"/>
</dbReference>
<name>A0A7M7K922_VARDE</name>
<comment type="caution">
    <text evidence="7">Lacks conserved residue(s) required for the propagation of feature annotation.</text>
</comment>
<dbReference type="InterPro" id="IPR000322">
    <property type="entry name" value="Glyco_hydro_31_TIM"/>
</dbReference>
<dbReference type="EnsemblMetazoa" id="XM_022807693">
    <property type="protein sequence ID" value="XP_022663428"/>
    <property type="gene ID" value="LOC111251269"/>
</dbReference>
<dbReference type="GO" id="GO:0030246">
    <property type="term" value="F:carbohydrate binding"/>
    <property type="evidence" value="ECO:0007669"/>
    <property type="project" value="InterPro"/>
</dbReference>
<dbReference type="RefSeq" id="XP_022663427.1">
    <property type="nucleotide sequence ID" value="XM_022807692.1"/>
</dbReference>
<dbReference type="RefSeq" id="XP_022663423.1">
    <property type="nucleotide sequence ID" value="XM_022807688.1"/>
</dbReference>
<dbReference type="SUPFAM" id="SSF57492">
    <property type="entry name" value="Trefoil"/>
    <property type="match status" value="1"/>
</dbReference>
<keyword evidence="9" id="KW-1133">Transmembrane helix</keyword>
<keyword evidence="9" id="KW-0812">Transmembrane</keyword>
<dbReference type="InterPro" id="IPR044913">
    <property type="entry name" value="P_trefoil_dom_sf"/>
</dbReference>
<dbReference type="RefSeq" id="XP_022663429.1">
    <property type="nucleotide sequence ID" value="XM_022807694.1"/>
</dbReference>
<dbReference type="Pfam" id="PF13802">
    <property type="entry name" value="Gal_mutarotas_2"/>
    <property type="match status" value="1"/>
</dbReference>
<dbReference type="EnsemblMetazoa" id="XM_022807692">
    <property type="protein sequence ID" value="XP_022663427"/>
    <property type="gene ID" value="LOC111251269"/>
</dbReference>
<dbReference type="Gene3D" id="2.60.40.1180">
    <property type="entry name" value="Golgi alpha-mannosidase II"/>
    <property type="match status" value="2"/>
</dbReference>
<accession>A0A7M7K922</accession>
<organism evidence="11 12">
    <name type="scientific">Varroa destructor</name>
    <name type="common">Honeybee mite</name>
    <dbReference type="NCBI Taxonomy" id="109461"/>
    <lineage>
        <taxon>Eukaryota</taxon>
        <taxon>Metazoa</taxon>
        <taxon>Ecdysozoa</taxon>
        <taxon>Arthropoda</taxon>
        <taxon>Chelicerata</taxon>
        <taxon>Arachnida</taxon>
        <taxon>Acari</taxon>
        <taxon>Parasitiformes</taxon>
        <taxon>Mesostigmata</taxon>
        <taxon>Gamasina</taxon>
        <taxon>Dermanyssoidea</taxon>
        <taxon>Varroidae</taxon>
        <taxon>Varroa</taxon>
    </lineage>
</organism>
<keyword evidence="12" id="KW-1185">Reference proteome</keyword>
<dbReference type="Gene3D" id="4.10.110.10">
    <property type="entry name" value="Spasmolytic Protein, domain 1"/>
    <property type="match status" value="1"/>
</dbReference>
<dbReference type="PANTHER" id="PTHR22762">
    <property type="entry name" value="ALPHA-GLUCOSIDASE"/>
    <property type="match status" value="1"/>
</dbReference>
<evidence type="ECO:0000313" key="11">
    <source>
        <dbReference type="EnsemblMetazoa" id="XP_022663422"/>
    </source>
</evidence>
<proteinExistence type="inferred from homology"/>
<comment type="similarity">
    <text evidence="2 8">Belongs to the glycosyl hydrolase 31 family.</text>
</comment>
<dbReference type="GO" id="GO:0004558">
    <property type="term" value="F:alpha-1,4-glucosidase activity"/>
    <property type="evidence" value="ECO:0007669"/>
    <property type="project" value="TreeGrafter"/>
</dbReference>
<dbReference type="Proteomes" id="UP000594260">
    <property type="component" value="Unplaced"/>
</dbReference>
<dbReference type="SUPFAM" id="SSF74650">
    <property type="entry name" value="Galactose mutarotase-like"/>
    <property type="match status" value="1"/>
</dbReference>
<evidence type="ECO:0000256" key="5">
    <source>
        <dbReference type="ARBA" id="ARBA00023180"/>
    </source>
</evidence>
<dbReference type="GO" id="GO:0005975">
    <property type="term" value="P:carbohydrate metabolic process"/>
    <property type="evidence" value="ECO:0007669"/>
    <property type="project" value="InterPro"/>
</dbReference>
<evidence type="ECO:0000256" key="7">
    <source>
        <dbReference type="PROSITE-ProRule" id="PRU00779"/>
    </source>
</evidence>
<dbReference type="PROSITE" id="PS51448">
    <property type="entry name" value="P_TREFOIL_2"/>
    <property type="match status" value="1"/>
</dbReference>
<dbReference type="Gene3D" id="3.20.20.80">
    <property type="entry name" value="Glycosidases"/>
    <property type="match status" value="1"/>
</dbReference>
<dbReference type="CDD" id="cd00111">
    <property type="entry name" value="Trefoil"/>
    <property type="match status" value="1"/>
</dbReference>
<protein>
    <recommendedName>
        <fullName evidence="6">Maltase</fullName>
    </recommendedName>
</protein>
<dbReference type="InterPro" id="IPR000519">
    <property type="entry name" value="P_trefoil_dom"/>
</dbReference>
<dbReference type="RefSeq" id="XP_022663424.1">
    <property type="nucleotide sequence ID" value="XM_022807689.1"/>
</dbReference>
<dbReference type="SMART" id="SM00018">
    <property type="entry name" value="PD"/>
    <property type="match status" value="1"/>
</dbReference>
<dbReference type="OMA" id="CVRWHQA"/>
<dbReference type="RefSeq" id="XP_022663425.1">
    <property type="nucleotide sequence ID" value="XM_022807690.1"/>
</dbReference>
<comment type="subcellular location">
    <subcellularLocation>
        <location evidence="1">Membrane</location>
    </subcellularLocation>
</comment>
<dbReference type="EnsemblMetazoa" id="XM_022807695">
    <property type="protein sequence ID" value="XP_022663430"/>
    <property type="gene ID" value="LOC111251269"/>
</dbReference>
<dbReference type="EnsemblMetazoa" id="XM_022807687">
    <property type="protein sequence ID" value="XP_022663422"/>
    <property type="gene ID" value="LOC111251269"/>
</dbReference>
<evidence type="ECO:0000313" key="12">
    <source>
        <dbReference type="Proteomes" id="UP000594260"/>
    </source>
</evidence>
<dbReference type="EnsemblMetazoa" id="XM_022807690">
    <property type="protein sequence ID" value="XP_022663425"/>
    <property type="gene ID" value="LOC111251269"/>
</dbReference>
<sequence length="992" mass="113351">METERLSGDPGRLMNAGRCYNGEVLVRWNSRQSLKSTEIIRRKRRFKSQVRERRLYNGVVASVALLLALVAVCVPVYFAVLRRYLSEIDFTPLGERKLRAPWRKSCPKSFFEDFRRFDCFPERRNGQGVNKQQCLARGCCYRESTNSRVPSCFLPLNKGYRHYSGPTSVCTRGYEFILDKDESPIRFGDEAAFVALRIEHQTPYRLRIKISNSQEESYEVPHPIIPVHQQNYNSTMDAYAVTYNKVFPYNGKQDILIRRSATGTTLFDTTAGALIFSSQFIEITTLLPSYNVYGLGEHMKATLKLDLNYRTYPIFNAETYPPNGIQGNRHGSHPFYLVIENDGNAHGVLLLNSNPMEIHAQPAPSLTFRAIGGILDFYIFMGPSPEEVLQQYHTAIGRPFLPSYWALGYHVGRWGFKSSYYVQTMQEGMRKHLIPHDGISIDLDVRQMHQSFDVDTNGSYSDLPTILTDLRKRHYRVLATMEAAISTKHSSFGRALKKHLLVQDSFKGAVKGLSWAGEVAYPNFLDEAASKWLADELEVYRAKLPFDGIFLTNNEPVDFTNKSFVETECIHDNLNFPHYKPATRGTFLFDGTLCMDAKLHRKGALFKHYNVHNLYGHFSAMVYHDALKTVLQGMRPLVVSRSTAVGTGRFAGHWFDEMDSASWRDMRWTLRGALDMNVFGIPLVGGDVCGHFEDAPQELCYRWTQLGAMLPLMRNHNADEAAPQDPPTFGADFAKAAREIVRLRYQLLPFLYTLFYKSHAFGGTVIRPLAFNFPDDRLSLKTEEQLMWGEALMFSPALYLYQVSKEVYFPPGRWYDFFSGERMLASGSALQIPVPLYSVERPLVAHVRGGHVIATQSPGLNTPLSRKNPLLLVVALNETYGSEGQLYWDDGETYDSYEKGDYIVMRIVANKSSLSLIVVSGKCHLFAPFYNLIIERIRLFGMWKKPSKVLIDGKYALFPSQIHWMYRQNIMELSRLLVPLSRNSSIVWKFDE</sequence>
<dbReference type="EnsemblMetazoa" id="XM_022807691">
    <property type="protein sequence ID" value="XP_022663426"/>
    <property type="gene ID" value="LOC111251269"/>
</dbReference>
<evidence type="ECO:0000256" key="8">
    <source>
        <dbReference type="RuleBase" id="RU361185"/>
    </source>
</evidence>
<feature type="domain" description="P-type" evidence="10">
    <location>
        <begin position="104"/>
        <end position="156"/>
    </location>
</feature>
<evidence type="ECO:0000256" key="1">
    <source>
        <dbReference type="ARBA" id="ARBA00004370"/>
    </source>
</evidence>
<dbReference type="AlphaFoldDB" id="A0A7M7K922"/>